<organism evidence="7 8">
    <name type="scientific">Henosepilachna vigintioctopunctata</name>
    <dbReference type="NCBI Taxonomy" id="420089"/>
    <lineage>
        <taxon>Eukaryota</taxon>
        <taxon>Metazoa</taxon>
        <taxon>Ecdysozoa</taxon>
        <taxon>Arthropoda</taxon>
        <taxon>Hexapoda</taxon>
        <taxon>Insecta</taxon>
        <taxon>Pterygota</taxon>
        <taxon>Neoptera</taxon>
        <taxon>Endopterygota</taxon>
        <taxon>Coleoptera</taxon>
        <taxon>Polyphaga</taxon>
        <taxon>Cucujiformia</taxon>
        <taxon>Coccinelloidea</taxon>
        <taxon>Coccinellidae</taxon>
        <taxon>Epilachninae</taxon>
        <taxon>Epilachnini</taxon>
        <taxon>Henosepilachna</taxon>
    </lineage>
</organism>
<name>A0AAW1V3T5_9CUCU</name>
<dbReference type="Pfam" id="PF19518">
    <property type="entry name" value="RhoGAP_pG1_pG2"/>
    <property type="match status" value="1"/>
</dbReference>
<evidence type="ECO:0000256" key="2">
    <source>
        <dbReference type="ARBA" id="ARBA00022737"/>
    </source>
</evidence>
<dbReference type="GO" id="GO:0008361">
    <property type="term" value="P:regulation of cell size"/>
    <property type="evidence" value="ECO:0007669"/>
    <property type="project" value="TreeGrafter"/>
</dbReference>
<dbReference type="Pfam" id="PF23083">
    <property type="entry name" value="FF_RHG35_4th"/>
    <property type="match status" value="1"/>
</dbReference>
<dbReference type="EMBL" id="JARQZJ010000125">
    <property type="protein sequence ID" value="KAK9890322.1"/>
    <property type="molecule type" value="Genomic_DNA"/>
</dbReference>
<dbReference type="InterPro" id="IPR032835">
    <property type="entry name" value="RhoGAP-FF1"/>
</dbReference>
<dbReference type="PROSITE" id="PS51676">
    <property type="entry name" value="FF"/>
    <property type="match status" value="2"/>
</dbReference>
<dbReference type="GO" id="GO:0050770">
    <property type="term" value="P:regulation of axonogenesis"/>
    <property type="evidence" value="ECO:0007669"/>
    <property type="project" value="TreeGrafter"/>
</dbReference>
<dbReference type="Proteomes" id="UP001431783">
    <property type="component" value="Unassembled WGS sequence"/>
</dbReference>
<keyword evidence="1" id="KW-0343">GTPase activation</keyword>
<dbReference type="InterPro" id="IPR036517">
    <property type="entry name" value="FF_domain_sf"/>
</dbReference>
<keyword evidence="8" id="KW-1185">Reference proteome</keyword>
<dbReference type="InterPro" id="IPR027417">
    <property type="entry name" value="P-loop_NTPase"/>
</dbReference>
<dbReference type="PANTHER" id="PTHR46005">
    <property type="entry name" value="RHO GTPASE-ACTIVATING PROTEIN 190"/>
    <property type="match status" value="1"/>
</dbReference>
<feature type="domain" description="FF" evidence="4">
    <location>
        <begin position="488"/>
        <end position="556"/>
    </location>
</feature>
<dbReference type="AlphaFoldDB" id="A0AAW1V3T5"/>
<dbReference type="Pfam" id="PF16512">
    <property type="entry name" value="RhoGAP-FF1"/>
    <property type="match status" value="1"/>
</dbReference>
<dbReference type="InterPro" id="IPR051978">
    <property type="entry name" value="Rho-GAP_domain"/>
</dbReference>
<evidence type="ECO:0000259" key="4">
    <source>
        <dbReference type="PROSITE" id="PS51676"/>
    </source>
</evidence>
<evidence type="ECO:0000259" key="6">
    <source>
        <dbReference type="PROSITE" id="PS51853"/>
    </source>
</evidence>
<evidence type="ECO:0000256" key="1">
    <source>
        <dbReference type="ARBA" id="ARBA00022468"/>
    </source>
</evidence>
<evidence type="ECO:0000259" key="5">
    <source>
        <dbReference type="PROSITE" id="PS51852"/>
    </source>
</evidence>
<dbReference type="SUPFAM" id="SSF81698">
    <property type="entry name" value="FF domain"/>
    <property type="match status" value="1"/>
</dbReference>
<dbReference type="InterPro" id="IPR002713">
    <property type="entry name" value="FF_domain"/>
</dbReference>
<dbReference type="InterPro" id="IPR039006">
    <property type="entry name" value="RhoGAP_pG2"/>
</dbReference>
<protein>
    <recommendedName>
        <fullName evidence="9">Rho GTPase-activating protein 190</fullName>
    </recommendedName>
</protein>
<dbReference type="InterPro" id="IPR045786">
    <property type="entry name" value="RhoGAP_pG1_pG2"/>
</dbReference>
<dbReference type="InterPro" id="IPR057284">
    <property type="entry name" value="FF_RHG35_4th"/>
</dbReference>
<dbReference type="GO" id="GO:0005096">
    <property type="term" value="F:GTPase activator activity"/>
    <property type="evidence" value="ECO:0007669"/>
    <property type="project" value="UniProtKB-KW"/>
</dbReference>
<feature type="domain" description="PG1 pseudoGTPase" evidence="5">
    <location>
        <begin position="598"/>
        <end position="785"/>
    </location>
</feature>
<dbReference type="PROSITE" id="PS51853">
    <property type="entry name" value="PG2"/>
    <property type="match status" value="1"/>
</dbReference>
<gene>
    <name evidence="7" type="ORF">WA026_010422</name>
</gene>
<accession>A0AAW1V3T5</accession>
<keyword evidence="2" id="KW-0677">Repeat</keyword>
<comment type="caution">
    <text evidence="7">The sequence shown here is derived from an EMBL/GenBank/DDBJ whole genome shotgun (WGS) entry which is preliminary data.</text>
</comment>
<dbReference type="SUPFAM" id="SSF52540">
    <property type="entry name" value="P-loop containing nucleoside triphosphate hydrolases"/>
    <property type="match status" value="1"/>
</dbReference>
<sequence length="1034" mass="120151">MARKTDIARYINVSVVGLSGVEKDKGHSGVGKSCLCNRFIRSHADDYNVDHISVLSQTDFSGRVVNNDHFLYWGEVIKKSEEGVDYHFSLIEQTEFIDDASFQSFKGGKMEPYVKRCAATKITSAEKLMYICKNQLGIEKEYEQKLLPEGKFNVDGFICLFDVSIVPSRSLEKQIEIVSNILNNLLKTKKPIVFITTKNDDADPGYLREADKLIQRKEFKGVLPLVETSAHENVNVDLAFMVLAQMVDKCKFRTKIIPYVEAARIRRELMDAASESFMRLIRLHVTDYHATWSQTIKILNAHNEWIYFVQIFGLDGTQRLFRRHIKMLKEEAITKRIAHYMELLPDILDKLNADRHSDGDWQTIKCTLKQHEDFYQYFYECPEDIPWTECELESDNEETRIPLNVLDTNDAETVFKNYINILQQEKQQSEMPKRWKKQFKQLLEDTGYVTPGKPLSEVRVLFMGRECFEALSEHDCQQIYDQHQRQIIESAKYNFQELLLEHANIFYNLKSMTSSGTISQECIKEIIEVLQDDFRYKMLDKLDQERKLILYQHLDFIHCPIKEHCPSYSNCMDVLIEKTLATKNHRLSSWGHNQWFLNTDDNKINILILGLNHLAEDFVAKIRSQCEDDEYKIDCQFYSLDYRIICGDVNLPQHSFKTSDFVPHGGFCVFSDAKSFEYIRESLEKTLLLNLEQDDKLPFQGLPILLLFLQDLSMDSDCLIKLKEEGQSLADSLQCTFMHVCIDEITTDQLVSEALHQLVQSIHHRTGFINFYQSVIDCLEPDIRIIMSLFCGDDYSVESILSPFFNHQCYFLSSERSIILETFLGDSRRRVEIIVSSFHGANSFRDELVHGFILAYSTKRKASLATLNAFSMNIPNLPIQILAVTDSGGANAFFNNELCHLLITEGNTTADRLNAHFMTFTANVPQKTTFYTPFLKEVWEKKPEIEQAFNMEEPANLDDIDYHSLQDHPIPPPRHESYHLKMNDRSGSDNYFLNGPDDRHSSSDHSDKYNIYQYNIENDINTKEQRFQNDFYLN</sequence>
<evidence type="ECO:0000313" key="8">
    <source>
        <dbReference type="Proteomes" id="UP001431783"/>
    </source>
</evidence>
<dbReference type="PROSITE" id="PS51852">
    <property type="entry name" value="PG1"/>
    <property type="match status" value="1"/>
</dbReference>
<evidence type="ECO:0008006" key="9">
    <source>
        <dbReference type="Google" id="ProtNLM"/>
    </source>
</evidence>
<dbReference type="GO" id="GO:0007266">
    <property type="term" value="P:Rho protein signal transduction"/>
    <property type="evidence" value="ECO:0007669"/>
    <property type="project" value="TreeGrafter"/>
</dbReference>
<proteinExistence type="predicted"/>
<reference evidence="7 8" key="1">
    <citation type="submission" date="2023-03" db="EMBL/GenBank/DDBJ databases">
        <title>Genome insight into feeding habits of ladybird beetles.</title>
        <authorList>
            <person name="Li H.-S."/>
            <person name="Huang Y.-H."/>
            <person name="Pang H."/>
        </authorList>
    </citation>
    <scope>NUCLEOTIDE SEQUENCE [LARGE SCALE GENOMIC DNA]</scope>
    <source>
        <strain evidence="7">SYSU_2023b</strain>
        <tissue evidence="7">Whole body</tissue>
    </source>
</reference>
<dbReference type="Gene3D" id="3.40.50.300">
    <property type="entry name" value="P-loop containing nucleotide triphosphate hydrolases"/>
    <property type="match status" value="1"/>
</dbReference>
<dbReference type="Gene3D" id="1.10.10.440">
    <property type="entry name" value="FF domain"/>
    <property type="match status" value="2"/>
</dbReference>
<feature type="domain" description="FF" evidence="4">
    <location>
        <begin position="428"/>
        <end position="486"/>
    </location>
</feature>
<feature type="region of interest" description="Disordered" evidence="3">
    <location>
        <begin position="962"/>
        <end position="981"/>
    </location>
</feature>
<evidence type="ECO:0000256" key="3">
    <source>
        <dbReference type="SAM" id="MobiDB-lite"/>
    </source>
</evidence>
<dbReference type="PANTHER" id="PTHR46005:SF4">
    <property type="entry name" value="RHO GTPASE-ACTIVATING PROTEIN 190"/>
    <property type="match status" value="1"/>
</dbReference>
<dbReference type="CDD" id="cd22207">
    <property type="entry name" value="pseudoGTPaseD_p190RhoGAP"/>
    <property type="match status" value="1"/>
</dbReference>
<dbReference type="InterPro" id="IPR039007">
    <property type="entry name" value="pG1"/>
</dbReference>
<evidence type="ECO:0000313" key="7">
    <source>
        <dbReference type="EMBL" id="KAK9890322.1"/>
    </source>
</evidence>
<feature type="domain" description="PG2 pseudoGTPase" evidence="6">
    <location>
        <begin position="784"/>
        <end position="944"/>
    </location>
</feature>
<dbReference type="GO" id="GO:0005829">
    <property type="term" value="C:cytosol"/>
    <property type="evidence" value="ECO:0007669"/>
    <property type="project" value="TreeGrafter"/>
</dbReference>